<dbReference type="PANTHER" id="PTHR13617:SF14">
    <property type="entry name" value="PROTEIN ABHD18"/>
    <property type="match status" value="1"/>
</dbReference>
<dbReference type="PANTHER" id="PTHR13617">
    <property type="entry name" value="PROTEIN ABHD18"/>
    <property type="match status" value="1"/>
</dbReference>
<organism evidence="2 3">
    <name type="scientific">Ziziphus jujuba</name>
    <name type="common">Chinese jujube</name>
    <name type="synonym">Ziziphus sativa</name>
    <dbReference type="NCBI Taxonomy" id="326968"/>
    <lineage>
        <taxon>Eukaryota</taxon>
        <taxon>Viridiplantae</taxon>
        <taxon>Streptophyta</taxon>
        <taxon>Embryophyta</taxon>
        <taxon>Tracheophyta</taxon>
        <taxon>Spermatophyta</taxon>
        <taxon>Magnoliopsida</taxon>
        <taxon>eudicotyledons</taxon>
        <taxon>Gunneridae</taxon>
        <taxon>Pentapetalae</taxon>
        <taxon>rosids</taxon>
        <taxon>fabids</taxon>
        <taxon>Rosales</taxon>
        <taxon>Rhamnaceae</taxon>
        <taxon>Paliureae</taxon>
        <taxon>Ziziphus</taxon>
    </lineage>
</organism>
<sequence>MVTLNLGLLHYVLDHVYGACMHRTKISPQFFSRGWGGSKLVMLERMIKQLFPDAAGQNLPPTLVRPVWKTVWESRTACLREGTFKTPCDEQLLSALPPESHNARVAFLTPKSVPPQKMACVVHLAGTGDHTFERRLRLGGPLLKENIATMVLESPFYGQRRPLLQRGAKLLCVSDLLLLGRATIEEARSLLYWLDSEAGYGKMGVCGLSMGGVHAAMVGSLHPTPVATLPFLSPHSAVVAFCEGILKHATAWEALREELAAQNVAMTLEEDDGYIPKHSVLELQKAWPGSEVRWVTGGHVSSFLLHNGEFRRAIIDGLNRLQWKESPL</sequence>
<feature type="chain" id="PRO_5046766046" evidence="1">
    <location>
        <begin position="19"/>
        <end position="328"/>
    </location>
</feature>
<dbReference type="SUPFAM" id="SSF53474">
    <property type="entry name" value="alpha/beta-Hydrolases"/>
    <property type="match status" value="1"/>
</dbReference>
<dbReference type="Proteomes" id="UP001652623">
    <property type="component" value="Chromosome 11"/>
</dbReference>
<dbReference type="GeneID" id="107405690"/>
<dbReference type="InterPro" id="IPR019149">
    <property type="entry name" value="ABHD18"/>
</dbReference>
<keyword evidence="1" id="KW-0732">Signal</keyword>
<protein>
    <submittedName>
        <fullName evidence="3">Uncharacterized protein LOC107405690 isoform X2</fullName>
    </submittedName>
</protein>
<reference evidence="3" key="1">
    <citation type="submission" date="2025-08" db="UniProtKB">
        <authorList>
            <consortium name="RefSeq"/>
        </authorList>
    </citation>
    <scope>IDENTIFICATION</scope>
    <source>
        <tissue evidence="3">Seedling</tissue>
    </source>
</reference>
<dbReference type="Gene3D" id="3.40.50.1820">
    <property type="entry name" value="alpha/beta hydrolase"/>
    <property type="match status" value="1"/>
</dbReference>
<evidence type="ECO:0000313" key="3">
    <source>
        <dbReference type="RefSeq" id="XP_048321939.1"/>
    </source>
</evidence>
<evidence type="ECO:0000313" key="2">
    <source>
        <dbReference type="Proteomes" id="UP001652623"/>
    </source>
</evidence>
<dbReference type="Pfam" id="PF09752">
    <property type="entry name" value="ABHD18"/>
    <property type="match status" value="1"/>
</dbReference>
<dbReference type="InterPro" id="IPR029058">
    <property type="entry name" value="AB_hydrolase_fold"/>
</dbReference>
<accession>A0ABM3I727</accession>
<evidence type="ECO:0000256" key="1">
    <source>
        <dbReference type="SAM" id="SignalP"/>
    </source>
</evidence>
<dbReference type="RefSeq" id="XP_048321939.1">
    <property type="nucleotide sequence ID" value="XM_048465982.2"/>
</dbReference>
<proteinExistence type="predicted"/>
<gene>
    <name evidence="3" type="primary">LOC107405690</name>
</gene>
<name>A0ABM3I727_ZIZJJ</name>
<feature type="signal peptide" evidence="1">
    <location>
        <begin position="1"/>
        <end position="18"/>
    </location>
</feature>
<keyword evidence="2" id="KW-1185">Reference proteome</keyword>